<keyword evidence="2" id="KW-1185">Reference proteome</keyword>
<comment type="caution">
    <text evidence="1">The sequence shown here is derived from an EMBL/GenBank/DDBJ whole genome shotgun (WGS) entry which is preliminary data.</text>
</comment>
<protein>
    <submittedName>
        <fullName evidence="1">Uncharacterized protein</fullName>
    </submittedName>
</protein>
<dbReference type="RefSeq" id="WP_136578000.1">
    <property type="nucleotide sequence ID" value="NZ_STFF01000004.1"/>
</dbReference>
<evidence type="ECO:0000313" key="2">
    <source>
        <dbReference type="Proteomes" id="UP000306918"/>
    </source>
</evidence>
<gene>
    <name evidence="1" type="ORF">FAM09_15275</name>
</gene>
<dbReference type="OrthoDB" id="982425at2"/>
<evidence type="ECO:0000313" key="1">
    <source>
        <dbReference type="EMBL" id="THU38044.1"/>
    </source>
</evidence>
<dbReference type="AlphaFoldDB" id="A0A4S8HVH4"/>
<accession>A0A4S8HVH4</accession>
<proteinExistence type="predicted"/>
<name>A0A4S8HVH4_9BACT</name>
<reference evidence="1 2" key="1">
    <citation type="submission" date="2019-04" db="EMBL/GenBank/DDBJ databases">
        <title>Niastella caeni sp. nov., isolated from activated sludge.</title>
        <authorList>
            <person name="Sheng M."/>
        </authorList>
    </citation>
    <scope>NUCLEOTIDE SEQUENCE [LARGE SCALE GENOMIC DNA]</scope>
    <source>
        <strain evidence="1 2">HX-2-15</strain>
    </source>
</reference>
<organism evidence="1 2">
    <name type="scientific">Niastella caeni</name>
    <dbReference type="NCBI Taxonomy" id="2569763"/>
    <lineage>
        <taxon>Bacteria</taxon>
        <taxon>Pseudomonadati</taxon>
        <taxon>Bacteroidota</taxon>
        <taxon>Chitinophagia</taxon>
        <taxon>Chitinophagales</taxon>
        <taxon>Chitinophagaceae</taxon>
        <taxon>Niastella</taxon>
    </lineage>
</organism>
<dbReference type="EMBL" id="STFF01000004">
    <property type="protein sequence ID" value="THU38044.1"/>
    <property type="molecule type" value="Genomic_DNA"/>
</dbReference>
<sequence length="128" mass="14755">MIKSKYISDILELLLDGDIDGLSAKQQLPFITEDDFEYTGGGLFVRFSYSNKIINYKVLNPDLILNGVKIQTTEFPIEADATLFFRNGLINHLEIWCYLGDYPKQDLTKYTLTQIWENSNGKIITTEY</sequence>
<dbReference type="Proteomes" id="UP000306918">
    <property type="component" value="Unassembled WGS sequence"/>
</dbReference>